<comment type="similarity">
    <text evidence="1">Belongs to the CoA-transferase III family.</text>
</comment>
<dbReference type="PANTHER" id="PTHR48229">
    <property type="entry name" value="CAIB/BAIF FAMILY ENZYME (AFU_ORTHOLOGUE AFUA_1G05360)-RELATED"/>
    <property type="match status" value="1"/>
</dbReference>
<dbReference type="PANTHER" id="PTHR48229:SF1">
    <property type="entry name" value="ALPHA METHYLACYL-COA RACEMASE-RELATED"/>
    <property type="match status" value="1"/>
</dbReference>
<reference evidence="3 4" key="1">
    <citation type="submission" date="2016-07" db="EMBL/GenBank/DDBJ databases">
        <title>Pervasive Adenine N6-methylation of Active Genes in Fungi.</title>
        <authorList>
            <consortium name="DOE Joint Genome Institute"/>
            <person name="Mondo S.J."/>
            <person name="Dannebaum R.O."/>
            <person name="Kuo R.C."/>
            <person name="Labutti K."/>
            <person name="Haridas S."/>
            <person name="Kuo A."/>
            <person name="Salamov A."/>
            <person name="Ahrendt S.R."/>
            <person name="Lipzen A."/>
            <person name="Sullivan W."/>
            <person name="Andreopoulos W.B."/>
            <person name="Clum A."/>
            <person name="Lindquist E."/>
            <person name="Daum C."/>
            <person name="Ramamoorthy G.K."/>
            <person name="Gryganskyi A."/>
            <person name="Culley D."/>
            <person name="Magnuson J.K."/>
            <person name="James T.Y."/>
            <person name="O'Malley M.A."/>
            <person name="Stajich J.E."/>
            <person name="Spatafora J.W."/>
            <person name="Visel A."/>
            <person name="Grigoriev I.V."/>
        </authorList>
    </citation>
    <scope>NUCLEOTIDE SEQUENCE [LARGE SCALE GENOMIC DNA]</scope>
    <source>
        <strain evidence="3 4">CBS 129021</strain>
    </source>
</reference>
<evidence type="ECO:0000256" key="2">
    <source>
        <dbReference type="SAM" id="MobiDB-lite"/>
    </source>
</evidence>
<keyword evidence="4" id="KW-1185">Reference proteome</keyword>
<dbReference type="InParanoid" id="A0A1Y2DUX6"/>
<dbReference type="RefSeq" id="XP_040714291.1">
    <property type="nucleotide sequence ID" value="XM_040856293.1"/>
</dbReference>
<comment type="caution">
    <text evidence="3">The sequence shown here is derived from an EMBL/GenBank/DDBJ whole genome shotgun (WGS) entry which is preliminary data.</text>
</comment>
<feature type="region of interest" description="Disordered" evidence="2">
    <location>
        <begin position="541"/>
        <end position="570"/>
    </location>
</feature>
<gene>
    <name evidence="3" type="ORF">BCR38DRAFT_346923</name>
</gene>
<dbReference type="OrthoDB" id="2308815at2759"/>
<dbReference type="Proteomes" id="UP000193689">
    <property type="component" value="Unassembled WGS sequence"/>
</dbReference>
<evidence type="ECO:0000313" key="3">
    <source>
        <dbReference type="EMBL" id="ORY62455.1"/>
    </source>
</evidence>
<evidence type="ECO:0000313" key="4">
    <source>
        <dbReference type="Proteomes" id="UP000193689"/>
    </source>
</evidence>
<dbReference type="GeneID" id="63772505"/>
<dbReference type="InterPro" id="IPR052985">
    <property type="entry name" value="CoA-trans_III_biosynth/detox"/>
</dbReference>
<protein>
    <submittedName>
        <fullName evidence="3">CAIB/BAIF family enzyme</fullName>
    </submittedName>
</protein>
<dbReference type="Pfam" id="PF02515">
    <property type="entry name" value="CoA_transf_3"/>
    <property type="match status" value="1"/>
</dbReference>
<dbReference type="STRING" id="1141098.A0A1Y2DUX6"/>
<dbReference type="InterPro" id="IPR023606">
    <property type="entry name" value="CoA-Trfase_III_dom_1_sf"/>
</dbReference>
<accession>A0A1Y2DUX6</accession>
<dbReference type="GO" id="GO:0003824">
    <property type="term" value="F:catalytic activity"/>
    <property type="evidence" value="ECO:0007669"/>
    <property type="project" value="InterPro"/>
</dbReference>
<sequence length="570" mass="62516">MPAAYSSCEEANTILQLLTGLYSHDTDSLPAEIVGARQHVCFQSQRDFPYFPIPFKETETASALKAVEGLAAAVLADLRDVESRDKGRRVTIDLEKTTAFLFQAYIATVNGLGKLDPEVKKLLKDTDLLQAQSDSYRRMSANLYETKRSGEYYHIHGSLEASTTLRMIGLEPFRPDLKTHEAIVTTIETAVKGFTVVELEAMNASNRQAGVPALKHEDFLKTSHGQVSSKCTPWTVQQLEFSTPPSPLPRTTQPQTEDACRPLAGIKVLELCRIIAGPVIGRILAEYGADVLKITAPNLSDVPFFQVDGNMGKHAAELDLKTAKGKARFEDLLADVDIVVDGYRPGAFDKLGYGPHALSKMAAKRGKGIVYVNESCFGFEGEWAARPGWQQIADCVSGVAWAQGNFMGLSEPIVPPFPISDYGTGCMGAIAALVGLLHRTKRGGSWHGKTSLLQYDLLLFRAGLYSQPVQHELRQLVGEEFANLRHSNSVDQISGTALRSMRKKFPDFFTRKDLCDTWYSAAYGGDITAVNPVVSIDGVQTGFQRGSRPNGSDAPTWDFGQDDDVRKTKE</sequence>
<organism evidence="3 4">
    <name type="scientific">Pseudomassariella vexata</name>
    <dbReference type="NCBI Taxonomy" id="1141098"/>
    <lineage>
        <taxon>Eukaryota</taxon>
        <taxon>Fungi</taxon>
        <taxon>Dikarya</taxon>
        <taxon>Ascomycota</taxon>
        <taxon>Pezizomycotina</taxon>
        <taxon>Sordariomycetes</taxon>
        <taxon>Xylariomycetidae</taxon>
        <taxon>Amphisphaeriales</taxon>
        <taxon>Pseudomassariaceae</taxon>
        <taxon>Pseudomassariella</taxon>
    </lineage>
</organism>
<dbReference type="InterPro" id="IPR003673">
    <property type="entry name" value="CoA-Trfase_fam_III"/>
</dbReference>
<proteinExistence type="inferred from homology"/>
<feature type="compositionally biased region" description="Polar residues" evidence="2">
    <location>
        <begin position="541"/>
        <end position="550"/>
    </location>
</feature>
<dbReference type="Gene3D" id="3.40.50.10540">
    <property type="entry name" value="Crotonobetainyl-coa:carnitine coa-transferase, domain 1"/>
    <property type="match status" value="1"/>
</dbReference>
<dbReference type="SUPFAM" id="SSF89796">
    <property type="entry name" value="CoA-transferase family III (CaiB/BaiF)"/>
    <property type="match status" value="2"/>
</dbReference>
<name>A0A1Y2DUX6_9PEZI</name>
<dbReference type="EMBL" id="MCFJ01000009">
    <property type="protein sequence ID" value="ORY62455.1"/>
    <property type="molecule type" value="Genomic_DNA"/>
</dbReference>
<dbReference type="AlphaFoldDB" id="A0A1Y2DUX6"/>
<evidence type="ECO:0000256" key="1">
    <source>
        <dbReference type="ARBA" id="ARBA00008383"/>
    </source>
</evidence>